<evidence type="ECO:0000256" key="3">
    <source>
        <dbReference type="ARBA" id="ARBA00022490"/>
    </source>
</evidence>
<keyword evidence="19" id="KW-0012">Acyltransferase</keyword>
<dbReference type="FunFam" id="3.20.20.360:FF:000002">
    <property type="entry name" value="Malate synthase G"/>
    <property type="match status" value="1"/>
</dbReference>
<reference evidence="19 20" key="1">
    <citation type="journal article" date="2013" name="Genome Announc.">
        <title>Genome Sequence of the Polycyclic Aromatic Hydrocarbon-Degrading Bacterium Strain Marinobacter nanhaiticus D15-8WT.</title>
        <authorList>
            <person name="Cui Z."/>
            <person name="Gao W."/>
            <person name="Li Q."/>
            <person name="Xu G."/>
            <person name="Zheng L."/>
        </authorList>
    </citation>
    <scope>NUCLEOTIDE SEQUENCE [LARGE SCALE GENOMIC DNA]</scope>
    <source>
        <strain evidence="19 20">D15-8W</strain>
    </source>
</reference>
<evidence type="ECO:0000256" key="10">
    <source>
        <dbReference type="ARBA" id="ARBA00054368"/>
    </source>
</evidence>
<evidence type="ECO:0000256" key="7">
    <source>
        <dbReference type="ARBA" id="ARBA00022842"/>
    </source>
</evidence>
<dbReference type="InterPro" id="IPR048356">
    <property type="entry name" value="MS_N"/>
</dbReference>
<dbReference type="GO" id="GO:0004474">
    <property type="term" value="F:malate synthase activity"/>
    <property type="evidence" value="ECO:0007669"/>
    <property type="project" value="UniProtKB-UniRule"/>
</dbReference>
<keyword evidence="20" id="KW-1185">Reference proteome</keyword>
<dbReference type="GO" id="GO:0005829">
    <property type="term" value="C:cytosol"/>
    <property type="evidence" value="ECO:0007669"/>
    <property type="project" value="TreeGrafter"/>
</dbReference>
<comment type="subcellular location">
    <subcellularLocation>
        <location evidence="11 14">Cytoplasm</location>
    </subcellularLocation>
</comment>
<evidence type="ECO:0000256" key="12">
    <source>
        <dbReference type="NCBIfam" id="TIGR01345"/>
    </source>
</evidence>
<dbReference type="eggNOG" id="COG2225">
    <property type="taxonomic scope" value="Bacteria"/>
</dbReference>
<dbReference type="GO" id="GO:0009436">
    <property type="term" value="P:glyoxylate catabolic process"/>
    <property type="evidence" value="ECO:0007669"/>
    <property type="project" value="TreeGrafter"/>
</dbReference>
<feature type="binding site" evidence="11">
    <location>
        <position position="276"/>
    </location>
    <ligand>
        <name>acetyl-CoA</name>
        <dbReference type="ChEBI" id="CHEBI:57288"/>
    </ligand>
</feature>
<dbReference type="NCBIfam" id="NF002825">
    <property type="entry name" value="PRK02999.1"/>
    <property type="match status" value="1"/>
</dbReference>
<comment type="subunit">
    <text evidence="11">Monomer.</text>
</comment>
<evidence type="ECO:0000313" key="20">
    <source>
        <dbReference type="Proteomes" id="UP000013165"/>
    </source>
</evidence>
<evidence type="ECO:0000259" key="16">
    <source>
        <dbReference type="Pfam" id="PF20656"/>
    </source>
</evidence>
<keyword evidence="5 11" id="KW-0808">Transferase</keyword>
<comment type="function">
    <text evidence="10 11">Involved in the glycolate utilization. Catalyzes the condensation and subsequent hydrolysis of acetyl-coenzyme A (acetyl-CoA) and glyoxylate to form malate and CoA.</text>
</comment>
<name>N6WXZ7_9GAMM</name>
<keyword evidence="2 11" id="KW-0329">Glyoxylate bypass</keyword>
<feature type="active site" description="Proton donor" evidence="11 13">
    <location>
        <position position="632"/>
    </location>
</feature>
<feature type="binding site" evidence="11">
    <location>
        <position position="432"/>
    </location>
    <ligand>
        <name>Mg(2+)</name>
        <dbReference type="ChEBI" id="CHEBI:18420"/>
    </ligand>
</feature>
<dbReference type="InterPro" id="IPR048357">
    <property type="entry name" value="MSG_insertion"/>
</dbReference>
<evidence type="ECO:0000256" key="5">
    <source>
        <dbReference type="ARBA" id="ARBA00022679"/>
    </source>
</evidence>
<dbReference type="Pfam" id="PF20659">
    <property type="entry name" value="MS_C"/>
    <property type="match status" value="1"/>
</dbReference>
<dbReference type="GO" id="GO:0006097">
    <property type="term" value="P:glyoxylate cycle"/>
    <property type="evidence" value="ECO:0007669"/>
    <property type="project" value="UniProtKB-UniRule"/>
</dbReference>
<evidence type="ECO:0000313" key="19">
    <source>
        <dbReference type="EMBL" id="ENO13648.1"/>
    </source>
</evidence>
<evidence type="ECO:0000259" key="17">
    <source>
        <dbReference type="Pfam" id="PF20658"/>
    </source>
</evidence>
<keyword evidence="8 11" id="KW-0558">Oxidation</keyword>
<dbReference type="Gene3D" id="3.20.20.360">
    <property type="entry name" value="Malate synthase, domain 3"/>
    <property type="match status" value="2"/>
</dbReference>
<dbReference type="GO" id="GO:0000287">
    <property type="term" value="F:magnesium ion binding"/>
    <property type="evidence" value="ECO:0007669"/>
    <property type="project" value="TreeGrafter"/>
</dbReference>
<feature type="binding site" evidence="11">
    <location>
        <position position="541"/>
    </location>
    <ligand>
        <name>acetyl-CoA</name>
        <dbReference type="ChEBI" id="CHEBI:57288"/>
    </ligand>
</feature>
<feature type="binding site" evidence="11">
    <location>
        <position position="340"/>
    </location>
    <ligand>
        <name>glyoxylate</name>
        <dbReference type="ChEBI" id="CHEBI:36655"/>
    </ligand>
</feature>
<comment type="cofactor">
    <cofactor evidence="1 11">
        <name>Mg(2+)</name>
        <dbReference type="ChEBI" id="CHEBI:18420"/>
    </cofactor>
</comment>
<dbReference type="PANTHER" id="PTHR42739">
    <property type="entry name" value="MALATE SYNTHASE G"/>
    <property type="match status" value="1"/>
</dbReference>
<dbReference type="InterPro" id="IPR006253">
    <property type="entry name" value="Malate_synthG"/>
</dbReference>
<comment type="pathway">
    <text evidence="11 14">Carbohydrate metabolism; glyoxylate cycle; (S)-malate from isocitrate: step 2/2.</text>
</comment>
<evidence type="ECO:0000259" key="18">
    <source>
        <dbReference type="Pfam" id="PF20659"/>
    </source>
</evidence>
<feature type="binding site" evidence="11">
    <location>
        <position position="313"/>
    </location>
    <ligand>
        <name>acetyl-CoA</name>
        <dbReference type="ChEBI" id="CHEBI:57288"/>
    </ligand>
</feature>
<dbReference type="OrthoDB" id="9762054at2"/>
<dbReference type="InterPro" id="IPR001465">
    <property type="entry name" value="Malate_synthase_TIM"/>
</dbReference>
<proteinExistence type="inferred from homology"/>
<sequence length="726" mass="79671">MTERVQVGGLQVAKVLYDFVNNEAIPGTGVDADKFWAEFDTIIHELAPRNKALLAKRDDIQAKMDGWYTERKGQPINLDEYKAFLKEIGYLVDEPADFNVTTSNVDPEIATMAGPQLVVPVMNARFALNAANARWGSLYDALYGTDVISEEGGADKGPGYNPVRGAKVIEYARNMLDESAPLASGSHKDAAKYLVEDGKLVVRLHEGQAVGLKDESAFVGYSGAAGEPTGILLVKNGMHFEIQIDATHPIGKDDGAHVKDVLMESALTTIMDCEDSVAAVDAEDKTVVYRNWLGLMKGDLQETFEKGGSQVTRKMHGDRTYTAPDGSELSLKGRSLMLVRNVGHLMTINAILDKDGNEIPEGLMDGLLTSLVAIHDLKGNGPFQNSTKGSVFIVKPKMHGPEEVAFTNEFFGRVEDALGLPRYTLKVGIMDEERRTTVNLKSCIEAAKERCIFINTGFLDRTGDEIHTSMEAGPIIRKGEIKSAAWIQAYEQWNVDIGLESGLKGVAQIGKGMWAMPDMMAAMMDAKIGHPKAGANTAWVPSPTAATLHALHYHKVNVAEVQEQLAKRERASLDDILTVPLMKDPKALSADEIQQELDNNAQGILGYVVRWIDQGVGCSKVPDINDVGLMEDRATLRISSQHICNWLYHGICTEEQVMETMKRMATVVDRQNEKDPSYRAMAPNYDDSVAFQAAVDLVLKGRSQPNGYTEPLLHAYRLKAKAKYGQ</sequence>
<dbReference type="InterPro" id="IPR048355">
    <property type="entry name" value="MS_C"/>
</dbReference>
<feature type="domain" description="Malate synthase TIM barrel" evidence="15">
    <location>
        <begin position="337"/>
        <end position="577"/>
    </location>
</feature>
<dbReference type="SUPFAM" id="SSF51645">
    <property type="entry name" value="Malate synthase G"/>
    <property type="match status" value="1"/>
</dbReference>
<dbReference type="InterPro" id="IPR044856">
    <property type="entry name" value="Malate_synth_C_sf"/>
</dbReference>
<feature type="active site" description="Proton acceptor" evidence="11 13">
    <location>
        <position position="340"/>
    </location>
</feature>
<dbReference type="PANTHER" id="PTHR42739:SF1">
    <property type="entry name" value="MALATE SYNTHASE G"/>
    <property type="match status" value="1"/>
</dbReference>
<feature type="domain" description="Malate synthase N-terminal" evidence="16">
    <location>
        <begin position="16"/>
        <end position="69"/>
    </location>
</feature>
<keyword evidence="3 11" id="KW-0963">Cytoplasm</keyword>
<feature type="domain" description="Malate synthase C-terminal" evidence="18">
    <location>
        <begin position="592"/>
        <end position="696"/>
    </location>
</feature>
<dbReference type="Pfam" id="PF20656">
    <property type="entry name" value="MS_N"/>
    <property type="match status" value="1"/>
</dbReference>
<dbReference type="UniPathway" id="UPA00703">
    <property type="reaction ID" value="UER00720"/>
</dbReference>
<evidence type="ECO:0000256" key="11">
    <source>
        <dbReference type="HAMAP-Rule" id="MF_00641"/>
    </source>
</evidence>
<dbReference type="STRING" id="626887.J057_19670"/>
<keyword evidence="7 11" id="KW-0460">Magnesium</keyword>
<dbReference type="Gene3D" id="1.20.1220.12">
    <property type="entry name" value="Malate synthase, domain III"/>
    <property type="match status" value="1"/>
</dbReference>
<comment type="catalytic activity">
    <reaction evidence="9 11 14">
        <text>glyoxylate + acetyl-CoA + H2O = (S)-malate + CoA + H(+)</text>
        <dbReference type="Rhea" id="RHEA:18181"/>
        <dbReference type="ChEBI" id="CHEBI:15377"/>
        <dbReference type="ChEBI" id="CHEBI:15378"/>
        <dbReference type="ChEBI" id="CHEBI:15589"/>
        <dbReference type="ChEBI" id="CHEBI:36655"/>
        <dbReference type="ChEBI" id="CHEBI:57287"/>
        <dbReference type="ChEBI" id="CHEBI:57288"/>
        <dbReference type="EC" id="2.3.3.9"/>
    </reaction>
</comment>
<comment type="caution">
    <text evidence="19">The sequence shown here is derived from an EMBL/GenBank/DDBJ whole genome shotgun (WGS) entry which is preliminary data.</text>
</comment>
<evidence type="ECO:0000259" key="15">
    <source>
        <dbReference type="Pfam" id="PF01274"/>
    </source>
</evidence>
<feature type="binding site" evidence="11">
    <location>
        <position position="432"/>
    </location>
    <ligand>
        <name>glyoxylate</name>
        <dbReference type="ChEBI" id="CHEBI:36655"/>
    </ligand>
</feature>
<feature type="modified residue" description="Cysteine sulfenic acid (-SOH)" evidence="11">
    <location>
        <position position="618"/>
    </location>
</feature>
<dbReference type="RefSeq" id="WP_004581869.1">
    <property type="nucleotide sequence ID" value="NZ_AP028878.1"/>
</dbReference>
<dbReference type="NCBIfam" id="TIGR01345">
    <property type="entry name" value="malate_syn_G"/>
    <property type="match status" value="1"/>
</dbReference>
<dbReference type="PATRIC" id="fig|626887.3.peg.3930"/>
<evidence type="ECO:0000256" key="6">
    <source>
        <dbReference type="ARBA" id="ARBA00022723"/>
    </source>
</evidence>
<feature type="domain" description="Malate synthase G alpha-beta insertion" evidence="17">
    <location>
        <begin position="160"/>
        <end position="234"/>
    </location>
</feature>
<dbReference type="InterPro" id="IPR046363">
    <property type="entry name" value="MS_N_TIM-barrel_dom"/>
</dbReference>
<dbReference type="GO" id="GO:0006099">
    <property type="term" value="P:tricarboxylic acid cycle"/>
    <property type="evidence" value="ECO:0007669"/>
    <property type="project" value="UniProtKB-KW"/>
</dbReference>
<dbReference type="HOGENOM" id="CLU_028446_1_0_6"/>
<evidence type="ECO:0000256" key="2">
    <source>
        <dbReference type="ARBA" id="ARBA00022435"/>
    </source>
</evidence>
<dbReference type="AlphaFoldDB" id="N6WXZ7"/>
<feature type="binding site" evidence="11">
    <location>
        <begin position="457"/>
        <end position="460"/>
    </location>
    <ligand>
        <name>glyoxylate</name>
        <dbReference type="ChEBI" id="CHEBI:36655"/>
    </ligand>
</feature>
<evidence type="ECO:0000256" key="9">
    <source>
        <dbReference type="ARBA" id="ARBA00047918"/>
    </source>
</evidence>
<evidence type="ECO:0000256" key="14">
    <source>
        <dbReference type="RuleBase" id="RU003572"/>
    </source>
</evidence>
<dbReference type="Pfam" id="PF20658">
    <property type="entry name" value="MSG_insertion"/>
    <property type="match status" value="1"/>
</dbReference>
<dbReference type="HAMAP" id="MF_00641">
    <property type="entry name" value="Malate_synth_G"/>
    <property type="match status" value="1"/>
</dbReference>
<feature type="binding site" evidence="11">
    <location>
        <position position="460"/>
    </location>
    <ligand>
        <name>Mg(2+)</name>
        <dbReference type="ChEBI" id="CHEBI:18420"/>
    </ligand>
</feature>
<comment type="similarity">
    <text evidence="11 14">Belongs to the malate synthase family. GlcB subfamily.</text>
</comment>
<dbReference type="EC" id="2.3.3.9" evidence="11 12"/>
<keyword evidence="6 11" id="KW-0479">Metal-binding</keyword>
<dbReference type="Proteomes" id="UP000013165">
    <property type="component" value="Unassembled WGS sequence"/>
</dbReference>
<protein>
    <recommendedName>
        <fullName evidence="11 12">Malate synthase G</fullName>
        <ecNumber evidence="11 12">2.3.3.9</ecNumber>
    </recommendedName>
</protein>
<evidence type="ECO:0000256" key="1">
    <source>
        <dbReference type="ARBA" id="ARBA00001946"/>
    </source>
</evidence>
<dbReference type="CDD" id="cd00728">
    <property type="entry name" value="malate_synt_G"/>
    <property type="match status" value="1"/>
</dbReference>
<dbReference type="EMBL" id="APLQ01000014">
    <property type="protein sequence ID" value="ENO13648.1"/>
    <property type="molecule type" value="Genomic_DNA"/>
</dbReference>
<dbReference type="InterPro" id="IPR011076">
    <property type="entry name" value="Malate_synth_sf"/>
</dbReference>
<dbReference type="Pfam" id="PF01274">
    <property type="entry name" value="MS_TIM-barrel"/>
    <property type="match status" value="1"/>
</dbReference>
<accession>N6WXZ7</accession>
<comment type="caution">
    <text evidence="11">Lacks conserved residue(s) required for the propagation of feature annotation.</text>
</comment>
<evidence type="ECO:0000256" key="4">
    <source>
        <dbReference type="ARBA" id="ARBA00022532"/>
    </source>
</evidence>
<evidence type="ECO:0000256" key="13">
    <source>
        <dbReference type="PIRSR" id="PIRSR601465-50"/>
    </source>
</evidence>
<organism evidence="19 20">
    <name type="scientific">Marinobacter nanhaiticus D15-8W</name>
    <dbReference type="NCBI Taxonomy" id="626887"/>
    <lineage>
        <taxon>Bacteria</taxon>
        <taxon>Pseudomonadati</taxon>
        <taxon>Pseudomonadota</taxon>
        <taxon>Gammaproteobacteria</taxon>
        <taxon>Pseudomonadales</taxon>
        <taxon>Marinobacteraceae</taxon>
        <taxon>Marinobacter</taxon>
    </lineage>
</organism>
<feature type="binding site" evidence="11">
    <location>
        <begin position="125"/>
        <end position="126"/>
    </location>
    <ligand>
        <name>acetyl-CoA</name>
        <dbReference type="ChEBI" id="CHEBI:57288"/>
    </ligand>
</feature>
<evidence type="ECO:0000256" key="8">
    <source>
        <dbReference type="ARBA" id="ARBA00023097"/>
    </source>
</evidence>
<feature type="binding site" evidence="11">
    <location>
        <position position="118"/>
    </location>
    <ligand>
        <name>acetyl-CoA</name>
        <dbReference type="ChEBI" id="CHEBI:57288"/>
    </ligand>
</feature>
<gene>
    <name evidence="11" type="primary">glcB</name>
    <name evidence="19" type="ORF">J057_19670</name>
</gene>
<keyword evidence="4 11" id="KW-0816">Tricarboxylic acid cycle</keyword>